<accession>A0A9X9M753</accession>
<gene>
    <name evidence="1" type="ORF">BN2614_LOCUS2</name>
</gene>
<sequence>MEWRAGQCLPVAPWDTVGHGVENRLVEQMNSPAIPGWSHAAYEMRAVKHLT</sequence>
<organism evidence="1 2">
    <name type="scientific">Gulo gulo</name>
    <name type="common">Wolverine</name>
    <name type="synonym">Gluton</name>
    <dbReference type="NCBI Taxonomy" id="48420"/>
    <lineage>
        <taxon>Eukaryota</taxon>
        <taxon>Metazoa</taxon>
        <taxon>Chordata</taxon>
        <taxon>Craniata</taxon>
        <taxon>Vertebrata</taxon>
        <taxon>Euteleostomi</taxon>
        <taxon>Mammalia</taxon>
        <taxon>Eutheria</taxon>
        <taxon>Laurasiatheria</taxon>
        <taxon>Carnivora</taxon>
        <taxon>Caniformia</taxon>
        <taxon>Musteloidea</taxon>
        <taxon>Mustelidae</taxon>
        <taxon>Guloninae</taxon>
        <taxon>Gulo</taxon>
    </lineage>
</organism>
<proteinExistence type="predicted"/>
<name>A0A9X9M753_GULGU</name>
<dbReference type="AlphaFoldDB" id="A0A9X9M753"/>
<dbReference type="Proteomes" id="UP000269945">
    <property type="component" value="Unassembled WGS sequence"/>
</dbReference>
<keyword evidence="2" id="KW-1185">Reference proteome</keyword>
<dbReference type="EMBL" id="CYRY02043740">
    <property type="protein sequence ID" value="VCX38357.1"/>
    <property type="molecule type" value="Genomic_DNA"/>
</dbReference>
<evidence type="ECO:0000313" key="2">
    <source>
        <dbReference type="Proteomes" id="UP000269945"/>
    </source>
</evidence>
<reference evidence="1 2" key="1">
    <citation type="submission" date="2018-10" db="EMBL/GenBank/DDBJ databases">
        <authorList>
            <person name="Ekblom R."/>
            <person name="Jareborg N."/>
        </authorList>
    </citation>
    <scope>NUCLEOTIDE SEQUENCE [LARGE SCALE GENOMIC DNA]</scope>
    <source>
        <tissue evidence="1">Muscle</tissue>
    </source>
</reference>
<evidence type="ECO:0000313" key="1">
    <source>
        <dbReference type="EMBL" id="VCX38357.1"/>
    </source>
</evidence>
<comment type="caution">
    <text evidence="1">The sequence shown here is derived from an EMBL/GenBank/DDBJ whole genome shotgun (WGS) entry which is preliminary data.</text>
</comment>
<protein>
    <submittedName>
        <fullName evidence="1">Uncharacterized protein</fullName>
    </submittedName>
</protein>